<accession>A0A6N9H334</accession>
<dbReference type="SUPFAM" id="SSF51445">
    <property type="entry name" value="(Trans)glycosidases"/>
    <property type="match status" value="1"/>
</dbReference>
<reference evidence="4 5" key="1">
    <citation type="submission" date="2020-01" db="EMBL/GenBank/DDBJ databases">
        <authorList>
            <person name="Deng T."/>
        </authorList>
    </citation>
    <scope>NUCLEOTIDE SEQUENCE [LARGE SCALE GENOMIC DNA]</scope>
    <source>
        <strain evidence="4 5">5221</strain>
    </source>
</reference>
<dbReference type="Proteomes" id="UP000469215">
    <property type="component" value="Unassembled WGS sequence"/>
</dbReference>
<evidence type="ECO:0000256" key="2">
    <source>
        <dbReference type="ARBA" id="ARBA00023180"/>
    </source>
</evidence>
<dbReference type="Gene3D" id="3.20.20.80">
    <property type="entry name" value="Glycosidases"/>
    <property type="match status" value="1"/>
</dbReference>
<dbReference type="InterPro" id="IPR045857">
    <property type="entry name" value="O16G_dom_2"/>
</dbReference>
<proteinExistence type="inferred from homology"/>
<evidence type="ECO:0000256" key="1">
    <source>
        <dbReference type="ARBA" id="ARBA00008061"/>
    </source>
</evidence>
<dbReference type="PANTHER" id="PTHR10357">
    <property type="entry name" value="ALPHA-AMYLASE FAMILY MEMBER"/>
    <property type="match status" value="1"/>
</dbReference>
<dbReference type="EMBL" id="WWEQ01000001">
    <property type="protein sequence ID" value="MYM18460.1"/>
    <property type="molecule type" value="Genomic_DNA"/>
</dbReference>
<name>A0A6N9H334_9MICO</name>
<protein>
    <submittedName>
        <fullName evidence="4">Alpha-amylase</fullName>
    </submittedName>
</protein>
<dbReference type="AlphaFoldDB" id="A0A6N9H334"/>
<keyword evidence="2" id="KW-0325">Glycoprotein</keyword>
<dbReference type="PANTHER" id="PTHR10357:SF179">
    <property type="entry name" value="NEUTRAL AND BASIC AMINO ACID TRANSPORT PROTEIN RBAT"/>
    <property type="match status" value="1"/>
</dbReference>
<dbReference type="GO" id="GO:0004556">
    <property type="term" value="F:alpha-amylase activity"/>
    <property type="evidence" value="ECO:0007669"/>
    <property type="project" value="TreeGrafter"/>
</dbReference>
<evidence type="ECO:0000259" key="3">
    <source>
        <dbReference type="SMART" id="SM00642"/>
    </source>
</evidence>
<gene>
    <name evidence="4" type="ORF">GSY69_00305</name>
</gene>
<evidence type="ECO:0000313" key="5">
    <source>
        <dbReference type="Proteomes" id="UP000469215"/>
    </source>
</evidence>
<dbReference type="SMART" id="SM00642">
    <property type="entry name" value="Aamy"/>
    <property type="match status" value="1"/>
</dbReference>
<dbReference type="CDD" id="cd11332">
    <property type="entry name" value="AmyAc_OligoGlu_TS"/>
    <property type="match status" value="1"/>
</dbReference>
<evidence type="ECO:0000313" key="4">
    <source>
        <dbReference type="EMBL" id="MYM18460.1"/>
    </source>
</evidence>
<dbReference type="InterPro" id="IPR017853">
    <property type="entry name" value="GH"/>
</dbReference>
<feature type="domain" description="Glycosyl hydrolase family 13 catalytic" evidence="3">
    <location>
        <begin position="1"/>
        <end position="401"/>
    </location>
</feature>
<dbReference type="Pfam" id="PF00128">
    <property type="entry name" value="Alpha-amylase"/>
    <property type="match status" value="1"/>
</dbReference>
<organism evidence="4 5">
    <name type="scientific">Brevibacterium rongguiense</name>
    <dbReference type="NCBI Taxonomy" id="2695267"/>
    <lineage>
        <taxon>Bacteria</taxon>
        <taxon>Bacillati</taxon>
        <taxon>Actinomycetota</taxon>
        <taxon>Actinomycetes</taxon>
        <taxon>Micrococcales</taxon>
        <taxon>Brevibacteriaceae</taxon>
        <taxon>Brevibacterium</taxon>
    </lineage>
</organism>
<dbReference type="GO" id="GO:0009313">
    <property type="term" value="P:oligosaccharide catabolic process"/>
    <property type="evidence" value="ECO:0007669"/>
    <property type="project" value="TreeGrafter"/>
</dbReference>
<keyword evidence="5" id="KW-1185">Reference proteome</keyword>
<sequence>MGDLPGITARLDYLAGLGVDAVWLSPFYRSPQRDAGYDVADYRSVDPMFGTLADAEALISRAHALGLRVIVDLVPNHTSDEHAWFRAALAAQPGSPERARYHFADGRGAHGELPPNNWSSVFGGGAWTRTADAAGRPGQWYLHLFDSSQPDLNWDSPEVHAEFAAVLRYWLDRGADGFRVDVAHGLVKAEGLPDHAGTVHMVSGADDEPAGHDPMAAAPYFDQEGVHAIYREWNAVLAQYPGQRMLVAEAWVEPVERLFRYVRPGEMHQAFNFGFLVAGYDAAAIDASVRATLEAARSVGAPATWVLSNHDTVRHSARFGLAQAPAQQRGIGAGDPQPDHGLGRRRAIVAAMIELALPGSAYLYQGDELALTEHTVLADELRQDPAYFRTAGADLGRDGARIPLPWDSQAPGLGFGPGRPGDAAPWLPQPAEFAALAVDRQEARPGSALHLYRTLLHVRRARGMGRARLRPGAEHDPAGGLIHYVLDSPEGTTEVLANLSARAREIAPRAVLAASSPEALRGTLLPADAAVWAAAD</sequence>
<comment type="similarity">
    <text evidence="1">Belongs to the glycosyl hydrolase 13 family.</text>
</comment>
<dbReference type="InterPro" id="IPR006047">
    <property type="entry name" value="GH13_cat_dom"/>
</dbReference>
<comment type="caution">
    <text evidence="4">The sequence shown here is derived from an EMBL/GenBank/DDBJ whole genome shotgun (WGS) entry which is preliminary data.</text>
</comment>
<dbReference type="FunFam" id="3.90.400.10:FF:000001">
    <property type="entry name" value="Maltase A3, isoform A"/>
    <property type="match status" value="1"/>
</dbReference>
<dbReference type="Gene3D" id="3.90.400.10">
    <property type="entry name" value="Oligo-1,6-glucosidase, Domain 2"/>
    <property type="match status" value="1"/>
</dbReference>